<dbReference type="InterPro" id="IPR023214">
    <property type="entry name" value="HAD_sf"/>
</dbReference>
<sequence length="855" mass="95755">MKINLDLNDLSTYDQNLLLNELNSSLEGLNNFQAQKRLTQYGTNEILRKPYHLIILEAISHSINPLVAILFFAALISAFTGNVVNAAIIISIIIISIGLDYFQSHRALVAIKMLQKKIATTVTVLRENQWLEIPAKELVPGDLFRLSAGDMVPADSILLKSKDLHIHQAALTGESMPVEKEAIPLKTKPKNPLDALNIVFSGSSVIGGSATALAINTGSNSLFGHIAESLKKKPPHTEFEQGMMRFSTFIMKMVFLLVIFVFSINIYMHRPLLDSLLFAVALAVGLTPELLPMITTVTLASGAVRMSKKKVIIKNLSAVQNFGSIDILCSDKTGTLTSGEMNLTKYLDFSGKQSEFVMLLAYLNSLYITEIKSPFNIAVLKKARLNPLDLAILKHDHPDIQPYHKVDEIPFDFERRRSSVIVSKNENHLFICKGAPENIMSVCSYYDFAGERELFTEKEQKQCELLFQSLSSEGYRVLAIAYKLMDRQLKYTQSDEKEMIFAGFLAFTDPLLEDIPKVIKDLRQEGINIKILSGDNLIVTQHICQTVGMDTSRILTGEEISKISDDALPSLAEGIDIYARINPMQKQRIISALKKRGHVVGYLGDGINDVPSLHHADVGISVASAVDIAREAADIVLLEHHLKVLLNGIIEGRKSFRNVMKYLMMGTSSNFGNMISMAVAVLFLPFLPMLPRQILLNNLLYDISQITIPTDHVDPSSIHQYKRLDINIIRQFMFYVGPISSVFDFLTFFVMLKIFSANEALFQTGWFVESLATQTLVIFIIRTAKKPWQSMPSLPLTATVLLIVMVGIWLPFSPFSGLFGFVPLPPLYFLFLVTATFTYLFLVELIKKKIMRKLY</sequence>
<dbReference type="SUPFAM" id="SSF81653">
    <property type="entry name" value="Calcium ATPase, transduction domain A"/>
    <property type="match status" value="1"/>
</dbReference>
<dbReference type="Gene3D" id="3.40.50.1000">
    <property type="entry name" value="HAD superfamily/HAD-like"/>
    <property type="match status" value="1"/>
</dbReference>
<keyword evidence="7" id="KW-0997">Cell inner membrane</keyword>
<dbReference type="NCBIfam" id="TIGR01524">
    <property type="entry name" value="ATPase-IIIB_Mg"/>
    <property type="match status" value="1"/>
</dbReference>
<feature type="transmembrane region" description="Helical" evidence="18">
    <location>
        <begin position="793"/>
        <end position="812"/>
    </location>
</feature>
<comment type="function">
    <text evidence="1">Mediates magnesium influx to the cytosol.</text>
</comment>
<reference evidence="20" key="1">
    <citation type="journal article" date="2018" name="Genome Biol.">
        <title>SKESA: strategic k-mer extension for scrupulous assemblies.</title>
        <authorList>
            <person name="Souvorov A."/>
            <person name="Agarwala R."/>
            <person name="Lipman D.J."/>
        </authorList>
    </citation>
    <scope>NUCLEOTIDE SEQUENCE</scope>
    <source>
        <strain evidence="20">AZ00058701</strain>
    </source>
</reference>
<evidence type="ECO:0000256" key="1">
    <source>
        <dbReference type="ARBA" id="ARBA00003954"/>
    </source>
</evidence>
<comment type="subcellular location">
    <subcellularLocation>
        <location evidence="2">Cell inner membrane</location>
        <topology evidence="2">Multi-pass membrane protein</topology>
    </subcellularLocation>
</comment>
<keyword evidence="11" id="KW-0067">ATP-binding</keyword>
<keyword evidence="15 18" id="KW-0472">Membrane</keyword>
<feature type="transmembrane region" description="Helical" evidence="18">
    <location>
        <begin position="53"/>
        <end position="77"/>
    </location>
</feature>
<dbReference type="Pfam" id="PF13246">
    <property type="entry name" value="Cation_ATPase"/>
    <property type="match status" value="1"/>
</dbReference>
<accession>A0AAN5T0C9</accession>
<evidence type="ECO:0000256" key="6">
    <source>
        <dbReference type="ARBA" id="ARBA00022475"/>
    </source>
</evidence>
<dbReference type="InterPro" id="IPR008250">
    <property type="entry name" value="ATPase_P-typ_transduc_dom_A_sf"/>
</dbReference>
<dbReference type="SFLD" id="SFLDF00027">
    <property type="entry name" value="p-type_atpase"/>
    <property type="match status" value="1"/>
</dbReference>
<dbReference type="SFLD" id="SFLDG00002">
    <property type="entry name" value="C1.7:_P-type_atpase_like"/>
    <property type="match status" value="1"/>
</dbReference>
<dbReference type="InterPro" id="IPR023299">
    <property type="entry name" value="ATPase_P-typ_cyto_dom_N"/>
</dbReference>
<dbReference type="GeneID" id="57036374"/>
<evidence type="ECO:0000256" key="15">
    <source>
        <dbReference type="ARBA" id="ARBA00023136"/>
    </source>
</evidence>
<proteinExistence type="inferred from homology"/>
<keyword evidence="12" id="KW-0460">Magnesium</keyword>
<dbReference type="Gene3D" id="2.70.150.10">
    <property type="entry name" value="Calcium-transporting ATPase, cytoplasmic transduction domain A"/>
    <property type="match status" value="1"/>
</dbReference>
<dbReference type="RefSeq" id="WP_010948085.1">
    <property type="nucleotide sequence ID" value="NZ_CCZO01000021.1"/>
</dbReference>
<evidence type="ECO:0000256" key="13">
    <source>
        <dbReference type="ARBA" id="ARBA00022967"/>
    </source>
</evidence>
<dbReference type="GO" id="GO:0016887">
    <property type="term" value="F:ATP hydrolysis activity"/>
    <property type="evidence" value="ECO:0007669"/>
    <property type="project" value="InterPro"/>
</dbReference>
<feature type="transmembrane region" description="Helical" evidence="18">
    <location>
        <begin position="671"/>
        <end position="690"/>
    </location>
</feature>
<dbReference type="SMART" id="SM00831">
    <property type="entry name" value="Cation_ATPase_N"/>
    <property type="match status" value="1"/>
</dbReference>
<dbReference type="InterPro" id="IPR023298">
    <property type="entry name" value="ATPase_P-typ_TM_dom_sf"/>
</dbReference>
<name>A0AAN5T0C9_LEGPN</name>
<keyword evidence="14 18" id="KW-1133">Transmembrane helix</keyword>
<dbReference type="SUPFAM" id="SSF81665">
    <property type="entry name" value="Calcium ATPase, transmembrane domain M"/>
    <property type="match status" value="1"/>
</dbReference>
<evidence type="ECO:0000259" key="19">
    <source>
        <dbReference type="SMART" id="SM00831"/>
    </source>
</evidence>
<evidence type="ECO:0000256" key="7">
    <source>
        <dbReference type="ARBA" id="ARBA00022519"/>
    </source>
</evidence>
<comment type="catalytic activity">
    <reaction evidence="17">
        <text>Mg(2+)(out) + ATP + H2O = Mg(2+)(in) + ADP + phosphate + H(+)</text>
        <dbReference type="Rhea" id="RHEA:10260"/>
        <dbReference type="ChEBI" id="CHEBI:15377"/>
        <dbReference type="ChEBI" id="CHEBI:15378"/>
        <dbReference type="ChEBI" id="CHEBI:18420"/>
        <dbReference type="ChEBI" id="CHEBI:30616"/>
        <dbReference type="ChEBI" id="CHEBI:43474"/>
        <dbReference type="ChEBI" id="CHEBI:456216"/>
        <dbReference type="EC" id="7.2.2.14"/>
    </reaction>
</comment>
<keyword evidence="9 18" id="KW-0812">Transmembrane</keyword>
<evidence type="ECO:0000256" key="10">
    <source>
        <dbReference type="ARBA" id="ARBA00022741"/>
    </source>
</evidence>
<evidence type="ECO:0000256" key="4">
    <source>
        <dbReference type="ARBA" id="ARBA00012786"/>
    </source>
</evidence>
<evidence type="ECO:0000313" key="20">
    <source>
        <dbReference type="EMBL" id="HAU1879789.1"/>
    </source>
</evidence>
<feature type="transmembrane region" description="Helical" evidence="18">
    <location>
        <begin position="275"/>
        <end position="300"/>
    </location>
</feature>
<evidence type="ECO:0000256" key="18">
    <source>
        <dbReference type="SAM" id="Phobius"/>
    </source>
</evidence>
<dbReference type="Proteomes" id="UP000866496">
    <property type="component" value="Unassembled WGS sequence"/>
</dbReference>
<dbReference type="CDD" id="cd02077">
    <property type="entry name" value="P-type_ATPase_Mg"/>
    <property type="match status" value="1"/>
</dbReference>
<dbReference type="Pfam" id="PF00689">
    <property type="entry name" value="Cation_ATPase_C"/>
    <property type="match status" value="1"/>
</dbReference>
<evidence type="ECO:0000256" key="3">
    <source>
        <dbReference type="ARBA" id="ARBA00008746"/>
    </source>
</evidence>
<dbReference type="Gene3D" id="1.20.1110.10">
    <property type="entry name" value="Calcium-transporting ATPase, transmembrane domain"/>
    <property type="match status" value="1"/>
</dbReference>
<evidence type="ECO:0000256" key="12">
    <source>
        <dbReference type="ARBA" id="ARBA00022842"/>
    </source>
</evidence>
<feature type="transmembrane region" description="Helical" evidence="18">
    <location>
        <begin position="827"/>
        <end position="846"/>
    </location>
</feature>
<comment type="similarity">
    <text evidence="3">Belongs to the cation transport ATPase (P-type) (TC 3.A.3) family. Type IIIB subfamily.</text>
</comment>
<keyword evidence="8" id="KW-0597">Phosphoprotein</keyword>
<organism evidence="20 21">
    <name type="scientific">Legionella pneumophila</name>
    <dbReference type="NCBI Taxonomy" id="446"/>
    <lineage>
        <taxon>Bacteria</taxon>
        <taxon>Pseudomonadati</taxon>
        <taxon>Pseudomonadota</taxon>
        <taxon>Gammaproteobacteria</taxon>
        <taxon>Legionellales</taxon>
        <taxon>Legionellaceae</taxon>
        <taxon>Legionella</taxon>
    </lineage>
</organism>
<dbReference type="PROSITE" id="PS00154">
    <property type="entry name" value="ATPASE_E1_E2"/>
    <property type="match status" value="1"/>
</dbReference>
<dbReference type="InterPro" id="IPR059000">
    <property type="entry name" value="ATPase_P-type_domA"/>
</dbReference>
<feature type="domain" description="Cation-transporting P-type ATPase N-terminal" evidence="19">
    <location>
        <begin position="9"/>
        <end position="82"/>
    </location>
</feature>
<evidence type="ECO:0000256" key="9">
    <source>
        <dbReference type="ARBA" id="ARBA00022692"/>
    </source>
</evidence>
<evidence type="ECO:0000256" key="17">
    <source>
        <dbReference type="ARBA" id="ARBA00047295"/>
    </source>
</evidence>
<keyword evidence="6" id="KW-1003">Cell membrane</keyword>
<dbReference type="InterPro" id="IPR001757">
    <property type="entry name" value="P_typ_ATPase"/>
</dbReference>
<dbReference type="InterPro" id="IPR004014">
    <property type="entry name" value="ATPase_P-typ_cation-transptr_N"/>
</dbReference>
<dbReference type="InterPro" id="IPR044492">
    <property type="entry name" value="P_typ_ATPase_HD_dom"/>
</dbReference>
<dbReference type="PANTHER" id="PTHR42861">
    <property type="entry name" value="CALCIUM-TRANSPORTING ATPASE"/>
    <property type="match status" value="1"/>
</dbReference>
<evidence type="ECO:0000256" key="5">
    <source>
        <dbReference type="ARBA" id="ARBA00013555"/>
    </source>
</evidence>
<dbReference type="SFLD" id="SFLDS00003">
    <property type="entry name" value="Haloacid_Dehalogenase"/>
    <property type="match status" value="1"/>
</dbReference>
<dbReference type="EC" id="7.2.2.14" evidence="4"/>
<dbReference type="Gene3D" id="3.40.1110.10">
    <property type="entry name" value="Calcium-transporting ATPase, cytoplasmic domain N"/>
    <property type="match status" value="1"/>
</dbReference>
<dbReference type="EMBL" id="DACWHX010000006">
    <property type="protein sequence ID" value="HAU1879789.1"/>
    <property type="molecule type" value="Genomic_DNA"/>
</dbReference>
<dbReference type="GO" id="GO:0005886">
    <property type="term" value="C:plasma membrane"/>
    <property type="evidence" value="ECO:0007669"/>
    <property type="project" value="UniProtKB-SubCell"/>
</dbReference>
<dbReference type="InterPro" id="IPR018303">
    <property type="entry name" value="ATPase_P-typ_P_site"/>
</dbReference>
<dbReference type="AlphaFoldDB" id="A0AAN5T0C9"/>
<dbReference type="GO" id="GO:0015444">
    <property type="term" value="F:P-type magnesium transporter activity"/>
    <property type="evidence" value="ECO:0007669"/>
    <property type="project" value="UniProtKB-EC"/>
</dbReference>
<evidence type="ECO:0000256" key="14">
    <source>
        <dbReference type="ARBA" id="ARBA00022989"/>
    </source>
</evidence>
<evidence type="ECO:0000256" key="2">
    <source>
        <dbReference type="ARBA" id="ARBA00004429"/>
    </source>
</evidence>
<feature type="transmembrane region" description="Helical" evidence="18">
    <location>
        <begin position="732"/>
        <end position="755"/>
    </location>
</feature>
<dbReference type="InterPro" id="IPR006068">
    <property type="entry name" value="ATPase_P-typ_cation-transptr_C"/>
</dbReference>
<dbReference type="SUPFAM" id="SSF56784">
    <property type="entry name" value="HAD-like"/>
    <property type="match status" value="1"/>
</dbReference>
<evidence type="ECO:0000313" key="21">
    <source>
        <dbReference type="Proteomes" id="UP000866496"/>
    </source>
</evidence>
<dbReference type="InterPro" id="IPR006415">
    <property type="entry name" value="P-type_ATPase_IIIB"/>
</dbReference>
<dbReference type="GO" id="GO:0005524">
    <property type="term" value="F:ATP binding"/>
    <property type="evidence" value="ECO:0007669"/>
    <property type="project" value="UniProtKB-KW"/>
</dbReference>
<dbReference type="NCBIfam" id="TIGR01494">
    <property type="entry name" value="ATPase_P-type"/>
    <property type="match status" value="2"/>
</dbReference>
<feature type="transmembrane region" description="Helical" evidence="18">
    <location>
        <begin position="249"/>
        <end position="268"/>
    </location>
</feature>
<dbReference type="PRINTS" id="PR01836">
    <property type="entry name" value="MGATPASE"/>
</dbReference>
<dbReference type="Pfam" id="PF00122">
    <property type="entry name" value="E1-E2_ATPase"/>
    <property type="match status" value="1"/>
</dbReference>
<gene>
    <name evidence="20" type="primary">mgtA</name>
    <name evidence="20" type="ORF">JBJ86_05930</name>
</gene>
<dbReference type="Pfam" id="PF00690">
    <property type="entry name" value="Cation_ATPase_N"/>
    <property type="match status" value="1"/>
</dbReference>
<protein>
    <recommendedName>
        <fullName evidence="5">Magnesium-transporting ATPase, P-type 1</fullName>
        <ecNumber evidence="4">7.2.2.14</ecNumber>
    </recommendedName>
    <alternativeName>
        <fullName evidence="16">Mg(2+) transport ATPase, P-type 1</fullName>
    </alternativeName>
</protein>
<comment type="caution">
    <text evidence="20">The sequence shown here is derived from an EMBL/GenBank/DDBJ whole genome shotgun (WGS) entry which is preliminary data.</text>
</comment>
<evidence type="ECO:0000256" key="8">
    <source>
        <dbReference type="ARBA" id="ARBA00022553"/>
    </source>
</evidence>
<feature type="transmembrane region" description="Helical" evidence="18">
    <location>
        <begin position="83"/>
        <end position="102"/>
    </location>
</feature>
<reference evidence="20" key="2">
    <citation type="submission" date="2019-10" db="EMBL/GenBank/DDBJ databases">
        <authorList>
            <consortium name="NCBI Pathogen Detection Project"/>
        </authorList>
    </citation>
    <scope>NUCLEOTIDE SEQUENCE</scope>
    <source>
        <strain evidence="20">AZ00058701</strain>
    </source>
</reference>
<evidence type="ECO:0000256" key="11">
    <source>
        <dbReference type="ARBA" id="ARBA00022840"/>
    </source>
</evidence>
<keyword evidence="13" id="KW-1278">Translocase</keyword>
<keyword evidence="10" id="KW-0547">Nucleotide-binding</keyword>
<dbReference type="InterPro" id="IPR036412">
    <property type="entry name" value="HAD-like_sf"/>
</dbReference>
<evidence type="ECO:0000256" key="16">
    <source>
        <dbReference type="ARBA" id="ARBA00029806"/>
    </source>
</evidence>